<comment type="catalytic activity">
    <reaction evidence="1">
        <text>Hydrolysis of (1-&gt;3)-beta-D-glucosidic linkages in (1-&gt;3)-beta-D-glucans.</text>
        <dbReference type="EC" id="3.2.1.39"/>
    </reaction>
</comment>
<evidence type="ECO:0000256" key="1">
    <source>
        <dbReference type="ARBA" id="ARBA00000382"/>
    </source>
</evidence>
<evidence type="ECO:0000256" key="7">
    <source>
        <dbReference type="RuleBase" id="RU004336"/>
    </source>
</evidence>
<dbReference type="Pfam" id="PF00332">
    <property type="entry name" value="Glyco_hydro_17"/>
    <property type="match status" value="1"/>
</dbReference>
<dbReference type="PROSITE" id="PS00587">
    <property type="entry name" value="GLYCOSYL_HYDROL_F17"/>
    <property type="match status" value="1"/>
</dbReference>
<evidence type="ECO:0000256" key="4">
    <source>
        <dbReference type="ARBA" id="ARBA00022801"/>
    </source>
</evidence>
<evidence type="ECO:0000313" key="9">
    <source>
        <dbReference type="Proteomes" id="UP000233551"/>
    </source>
</evidence>
<dbReference type="Gene3D" id="3.20.20.80">
    <property type="entry name" value="Glycosidases"/>
    <property type="match status" value="1"/>
</dbReference>
<name>A0A2I0HLL8_PUNGR</name>
<dbReference type="GO" id="GO:0042973">
    <property type="term" value="F:glucan endo-1,3-beta-D-glucosidase activity"/>
    <property type="evidence" value="ECO:0007669"/>
    <property type="project" value="UniProtKB-EC"/>
</dbReference>
<proteinExistence type="inferred from homology"/>
<keyword evidence="9" id="KW-1185">Reference proteome</keyword>
<dbReference type="EC" id="3.2.1.39" evidence="3"/>
<dbReference type="AlphaFoldDB" id="A0A2I0HLL8"/>
<evidence type="ECO:0000256" key="6">
    <source>
        <dbReference type="RuleBase" id="RU004335"/>
    </source>
</evidence>
<comment type="caution">
    <text evidence="8">The sequence shown here is derived from an EMBL/GenBank/DDBJ whole genome shotgun (WGS) entry which is preliminary data.</text>
</comment>
<dbReference type="InterPro" id="IPR044965">
    <property type="entry name" value="Glyco_hydro_17_plant"/>
</dbReference>
<comment type="similarity">
    <text evidence="2 6">Belongs to the glycosyl hydrolase 17 family.</text>
</comment>
<dbReference type="InterPro" id="IPR000490">
    <property type="entry name" value="Glyco_hydro_17"/>
</dbReference>
<keyword evidence="5 7" id="KW-0326">Glycosidase</keyword>
<dbReference type="EMBL" id="PGOL01007499">
    <property type="protein sequence ID" value="PKI32622.1"/>
    <property type="molecule type" value="Genomic_DNA"/>
</dbReference>
<evidence type="ECO:0000256" key="3">
    <source>
        <dbReference type="ARBA" id="ARBA00012780"/>
    </source>
</evidence>
<protein>
    <recommendedName>
        <fullName evidence="3">glucan endo-1,3-beta-D-glucosidase</fullName>
        <ecNumber evidence="3">3.2.1.39</ecNumber>
    </recommendedName>
</protein>
<evidence type="ECO:0000313" key="8">
    <source>
        <dbReference type="EMBL" id="PKI32622.1"/>
    </source>
</evidence>
<dbReference type="Proteomes" id="UP000233551">
    <property type="component" value="Unassembled WGS sequence"/>
</dbReference>
<organism evidence="8 9">
    <name type="scientific">Punica granatum</name>
    <name type="common">Pomegranate</name>
    <dbReference type="NCBI Taxonomy" id="22663"/>
    <lineage>
        <taxon>Eukaryota</taxon>
        <taxon>Viridiplantae</taxon>
        <taxon>Streptophyta</taxon>
        <taxon>Embryophyta</taxon>
        <taxon>Tracheophyta</taxon>
        <taxon>Spermatophyta</taxon>
        <taxon>Magnoliopsida</taxon>
        <taxon>eudicotyledons</taxon>
        <taxon>Gunneridae</taxon>
        <taxon>Pentapetalae</taxon>
        <taxon>rosids</taxon>
        <taxon>malvids</taxon>
        <taxon>Myrtales</taxon>
        <taxon>Lythraceae</taxon>
        <taxon>Punica</taxon>
    </lineage>
</organism>
<gene>
    <name evidence="8" type="ORF">CRG98_047019</name>
</gene>
<accession>A0A2I0HLL8</accession>
<evidence type="ECO:0000256" key="2">
    <source>
        <dbReference type="ARBA" id="ARBA00008773"/>
    </source>
</evidence>
<dbReference type="SUPFAM" id="SSF51445">
    <property type="entry name" value="(Trans)glycosidases"/>
    <property type="match status" value="1"/>
</dbReference>
<dbReference type="InterPro" id="IPR017853">
    <property type="entry name" value="GH"/>
</dbReference>
<dbReference type="GO" id="GO:0005975">
    <property type="term" value="P:carbohydrate metabolic process"/>
    <property type="evidence" value="ECO:0007669"/>
    <property type="project" value="InterPro"/>
</dbReference>
<evidence type="ECO:0000256" key="5">
    <source>
        <dbReference type="ARBA" id="ARBA00023295"/>
    </source>
</evidence>
<sequence>MLDAVYSALERKNAGSLSVVVSESGWPSSGDVGASMDNARTYNTNLVQHVKGGTPKRGGPIETYIFAMFNENQKSPELEKYWGLFLPNKQPKYPINLN</sequence>
<reference evidence="8 9" key="1">
    <citation type="submission" date="2017-11" db="EMBL/GenBank/DDBJ databases">
        <title>De-novo sequencing of pomegranate (Punica granatum L.) genome.</title>
        <authorList>
            <person name="Akparov Z."/>
            <person name="Amiraslanov A."/>
            <person name="Hajiyeva S."/>
            <person name="Abbasov M."/>
            <person name="Kaur K."/>
            <person name="Hamwieh A."/>
            <person name="Solovyev V."/>
            <person name="Salamov A."/>
            <person name="Braich B."/>
            <person name="Kosarev P."/>
            <person name="Mahmoud A."/>
            <person name="Hajiyev E."/>
            <person name="Babayeva S."/>
            <person name="Izzatullayeva V."/>
            <person name="Mammadov A."/>
            <person name="Mammadov A."/>
            <person name="Sharifova S."/>
            <person name="Ojaghi J."/>
            <person name="Eynullazada K."/>
            <person name="Bayramov B."/>
            <person name="Abdulazimova A."/>
            <person name="Shahmuradov I."/>
        </authorList>
    </citation>
    <scope>NUCLEOTIDE SEQUENCE [LARGE SCALE GENOMIC DNA]</scope>
    <source>
        <strain evidence="9">cv. AG2017</strain>
        <tissue evidence="8">Leaf</tissue>
    </source>
</reference>
<keyword evidence="4 7" id="KW-0378">Hydrolase</keyword>
<dbReference type="PANTHER" id="PTHR32227">
    <property type="entry name" value="GLUCAN ENDO-1,3-BETA-GLUCOSIDASE BG1-RELATED-RELATED"/>
    <property type="match status" value="1"/>
</dbReference>